<proteinExistence type="predicted"/>
<reference evidence="2" key="1">
    <citation type="submission" date="2024-06" db="EMBL/GenBank/DDBJ databases">
        <title>Intestivirid acquisition increases across infancy in a wild primate population.</title>
        <authorList>
            <person name="Schneider-Creas I.A."/>
            <person name="Moya I.L."/>
            <person name="Chiou K.L."/>
            <person name="Baniel A."/>
            <person name="Azanaw Haile A."/>
            <person name="Kebede F."/>
            <person name="Abebe B."/>
            <person name="Snyder-Mackler N."/>
            <person name="Varsani A."/>
        </authorList>
    </citation>
    <scope>NUCLEOTIDE SEQUENCE</scope>
    <source>
        <strain evidence="2">Int_RNL_2018_1252_VOL</strain>
    </source>
</reference>
<feature type="transmembrane region" description="Helical" evidence="1">
    <location>
        <begin position="6"/>
        <end position="27"/>
    </location>
</feature>
<sequence>MKDDILRVLTFVKVVLDYLYNFVFFLISRN</sequence>
<keyword evidence="1" id="KW-1133">Transmembrane helix</keyword>
<accession>A0AAU8MHG2</accession>
<organism evidence="2">
    <name type="scientific">Geladintestivirus 5</name>
    <dbReference type="NCBI Taxonomy" id="3233137"/>
    <lineage>
        <taxon>Viruses</taxon>
        <taxon>Duplodnaviria</taxon>
        <taxon>Heunggongvirae</taxon>
        <taxon>Uroviricota</taxon>
        <taxon>Caudoviricetes</taxon>
        <taxon>Crassvirales</taxon>
    </lineage>
</organism>
<name>A0AAU8MHG2_9CAUD</name>
<keyword evidence="1" id="KW-0812">Transmembrane</keyword>
<protein>
    <submittedName>
        <fullName evidence="2">Uncharacterized protein</fullName>
    </submittedName>
</protein>
<evidence type="ECO:0000313" key="2">
    <source>
        <dbReference type="EMBL" id="XCO00153.1"/>
    </source>
</evidence>
<evidence type="ECO:0000256" key="1">
    <source>
        <dbReference type="SAM" id="Phobius"/>
    </source>
</evidence>
<keyword evidence="1" id="KW-0472">Membrane</keyword>
<dbReference type="EMBL" id="PP965495">
    <property type="protein sequence ID" value="XCO00153.1"/>
    <property type="molecule type" value="Genomic_DNA"/>
</dbReference>